<dbReference type="InterPro" id="IPR017972">
    <property type="entry name" value="Cyt_P450_CS"/>
</dbReference>
<keyword evidence="7 11" id="KW-0560">Oxidoreductase</keyword>
<evidence type="ECO:0000256" key="11">
    <source>
        <dbReference type="RuleBase" id="RU000461"/>
    </source>
</evidence>
<dbReference type="GO" id="GO:0010268">
    <property type="term" value="P:brassinosteroid homeostasis"/>
    <property type="evidence" value="ECO:0007669"/>
    <property type="project" value="TreeGrafter"/>
</dbReference>
<dbReference type="PANTHER" id="PTHR24286:SF194">
    <property type="entry name" value="STEROID (22S)-HYDROXYLASE"/>
    <property type="match status" value="1"/>
</dbReference>
<gene>
    <name evidence="12" type="ORF">COCNU_06G019110</name>
</gene>
<evidence type="ECO:0000313" key="13">
    <source>
        <dbReference type="Proteomes" id="UP000797356"/>
    </source>
</evidence>
<comment type="caution">
    <text evidence="12">The sequence shown here is derived from an EMBL/GenBank/DDBJ whole genome shotgun (WGS) entry which is preliminary data.</text>
</comment>
<evidence type="ECO:0000256" key="10">
    <source>
        <dbReference type="PIRSR" id="PIRSR602401-1"/>
    </source>
</evidence>
<evidence type="ECO:0000256" key="7">
    <source>
        <dbReference type="ARBA" id="ARBA00023002"/>
    </source>
</evidence>
<keyword evidence="13" id="KW-1185">Reference proteome</keyword>
<dbReference type="InterPro" id="IPR001128">
    <property type="entry name" value="Cyt_P450"/>
</dbReference>
<evidence type="ECO:0000256" key="3">
    <source>
        <dbReference type="ARBA" id="ARBA00022692"/>
    </source>
</evidence>
<evidence type="ECO:0000256" key="9">
    <source>
        <dbReference type="ARBA" id="ARBA00023136"/>
    </source>
</evidence>
<evidence type="ECO:0000256" key="8">
    <source>
        <dbReference type="ARBA" id="ARBA00023004"/>
    </source>
</evidence>
<dbReference type="GO" id="GO:0016020">
    <property type="term" value="C:membrane"/>
    <property type="evidence" value="ECO:0007669"/>
    <property type="project" value="UniProtKB-SubCell"/>
</dbReference>
<reference evidence="12" key="1">
    <citation type="journal article" date="2017" name="Gigascience">
        <title>The genome draft of coconut (Cocos nucifera).</title>
        <authorList>
            <person name="Xiao Y."/>
            <person name="Xu P."/>
            <person name="Fan H."/>
            <person name="Baudouin L."/>
            <person name="Xia W."/>
            <person name="Bocs S."/>
            <person name="Xu J."/>
            <person name="Li Q."/>
            <person name="Guo A."/>
            <person name="Zhou L."/>
            <person name="Li J."/>
            <person name="Wu Y."/>
            <person name="Ma Z."/>
            <person name="Armero A."/>
            <person name="Issali A.E."/>
            <person name="Liu N."/>
            <person name="Peng M."/>
            <person name="Yang Y."/>
        </authorList>
    </citation>
    <scope>NUCLEOTIDE SEQUENCE</scope>
    <source>
        <tissue evidence="12">Spear leaf of Hainan Tall coconut</tissue>
    </source>
</reference>
<dbReference type="GO" id="GO:0016132">
    <property type="term" value="P:brassinosteroid biosynthetic process"/>
    <property type="evidence" value="ECO:0007669"/>
    <property type="project" value="TreeGrafter"/>
</dbReference>
<comment type="subcellular location">
    <subcellularLocation>
        <location evidence="1">Membrane</location>
        <topology evidence="1">Single-pass membrane protein</topology>
    </subcellularLocation>
</comment>
<dbReference type="PROSITE" id="PS00086">
    <property type="entry name" value="CYTOCHROME_P450"/>
    <property type="match status" value="1"/>
</dbReference>
<evidence type="ECO:0000256" key="6">
    <source>
        <dbReference type="ARBA" id="ARBA00022989"/>
    </source>
</evidence>
<keyword evidence="5" id="KW-0443">Lipid metabolism</keyword>
<keyword evidence="6" id="KW-1133">Transmembrane helix</keyword>
<keyword evidence="4 10" id="KW-0479">Metal-binding</keyword>
<dbReference type="SUPFAM" id="SSF48264">
    <property type="entry name" value="Cytochrome P450"/>
    <property type="match status" value="1"/>
</dbReference>
<feature type="binding site" description="axial binding residue" evidence="10">
    <location>
        <position position="306"/>
    </location>
    <ligand>
        <name>heme</name>
        <dbReference type="ChEBI" id="CHEBI:30413"/>
    </ligand>
    <ligandPart>
        <name>Fe</name>
        <dbReference type="ChEBI" id="CHEBI:18248"/>
    </ligandPart>
</feature>
<comment type="cofactor">
    <cofactor evidence="10">
        <name>heme</name>
        <dbReference type="ChEBI" id="CHEBI:30413"/>
    </cofactor>
</comment>
<keyword evidence="8 10" id="KW-0408">Iron</keyword>
<accession>A0A8K0N4H4</accession>
<name>A0A8K0N4H4_COCNU</name>
<protein>
    <submittedName>
        <fullName evidence="12">Cytochrome P450 90B1-like</fullName>
    </submittedName>
</protein>
<dbReference type="EMBL" id="CM017877">
    <property type="protein sequence ID" value="KAG1348082.1"/>
    <property type="molecule type" value="Genomic_DNA"/>
</dbReference>
<dbReference type="GO" id="GO:0020037">
    <property type="term" value="F:heme binding"/>
    <property type="evidence" value="ECO:0007669"/>
    <property type="project" value="InterPro"/>
</dbReference>
<dbReference type="InterPro" id="IPR002401">
    <property type="entry name" value="Cyt_P450_E_grp-I"/>
</dbReference>
<dbReference type="GO" id="GO:0005506">
    <property type="term" value="F:iron ion binding"/>
    <property type="evidence" value="ECO:0007669"/>
    <property type="project" value="InterPro"/>
</dbReference>
<keyword evidence="5" id="KW-0752">Steroid biosynthesis</keyword>
<keyword evidence="3" id="KW-0812">Transmembrane</keyword>
<keyword evidence="9" id="KW-0472">Membrane</keyword>
<evidence type="ECO:0000256" key="1">
    <source>
        <dbReference type="ARBA" id="ARBA00004167"/>
    </source>
</evidence>
<proteinExistence type="inferred from homology"/>
<evidence type="ECO:0000313" key="12">
    <source>
        <dbReference type="EMBL" id="KAG1348082.1"/>
    </source>
</evidence>
<evidence type="ECO:0000256" key="4">
    <source>
        <dbReference type="ARBA" id="ARBA00022723"/>
    </source>
</evidence>
<dbReference type="Gene3D" id="1.10.630.10">
    <property type="entry name" value="Cytochrome P450"/>
    <property type="match status" value="2"/>
</dbReference>
<sequence>MGWPLLGETIAFRKRHPCTCLGEYMEKRINKYGKIFKSNLHGAPTIVSADAELNRFILDNDGRLFEPSWPTTLVKILGKKSMIVASGDAHHYLKSLAINFMSIPRLRSDFLGDAEQSILQTFSTWVEHTPFPLKEEAIKMSFNLIVKHILSKKPGEPETEQLRKLFMCFMRGVVSMPINLPGTAYRKALKEEHIQIVKLKKERGETGALTWQDYKKMEFTRCIVSETLRLGNVIRFVHRKARSNIQFQGYDIPRDWNIIPVFTATHLDPSLHDEPHKFNPWRWQTLSASTTRDDSYMAFSHGIRRCPGQELAKMEITIFLHHFVLNFDWELAELDHPLASPFPEFPKGLPIKVHKLSLDM</sequence>
<comment type="similarity">
    <text evidence="2 11">Belongs to the cytochrome P450 family.</text>
</comment>
<keyword evidence="10 11" id="KW-0349">Heme</keyword>
<dbReference type="GO" id="GO:0004497">
    <property type="term" value="F:monooxygenase activity"/>
    <property type="evidence" value="ECO:0007669"/>
    <property type="project" value="UniProtKB-KW"/>
</dbReference>
<keyword evidence="11" id="KW-0503">Monooxygenase</keyword>
<dbReference type="Proteomes" id="UP000797356">
    <property type="component" value="Chromosome 6"/>
</dbReference>
<dbReference type="PRINTS" id="PR00463">
    <property type="entry name" value="EP450I"/>
</dbReference>
<dbReference type="GO" id="GO:0016125">
    <property type="term" value="P:sterol metabolic process"/>
    <property type="evidence" value="ECO:0007669"/>
    <property type="project" value="TreeGrafter"/>
</dbReference>
<dbReference type="InterPro" id="IPR036396">
    <property type="entry name" value="Cyt_P450_sf"/>
</dbReference>
<dbReference type="Pfam" id="PF00067">
    <property type="entry name" value="p450"/>
    <property type="match status" value="1"/>
</dbReference>
<dbReference type="GO" id="GO:0016705">
    <property type="term" value="F:oxidoreductase activity, acting on paired donors, with incorporation or reduction of molecular oxygen"/>
    <property type="evidence" value="ECO:0007669"/>
    <property type="project" value="InterPro"/>
</dbReference>
<evidence type="ECO:0000256" key="2">
    <source>
        <dbReference type="ARBA" id="ARBA00010617"/>
    </source>
</evidence>
<dbReference type="PANTHER" id="PTHR24286">
    <property type="entry name" value="CYTOCHROME P450 26"/>
    <property type="match status" value="1"/>
</dbReference>
<dbReference type="AlphaFoldDB" id="A0A8K0N4H4"/>
<evidence type="ECO:0000256" key="5">
    <source>
        <dbReference type="ARBA" id="ARBA00022955"/>
    </source>
</evidence>
<reference evidence="12" key="2">
    <citation type="submission" date="2019-07" db="EMBL/GenBank/DDBJ databases">
        <authorList>
            <person name="Yang Y."/>
            <person name="Bocs S."/>
            <person name="Baudouin L."/>
        </authorList>
    </citation>
    <scope>NUCLEOTIDE SEQUENCE</scope>
    <source>
        <tissue evidence="12">Spear leaf of Hainan Tall coconut</tissue>
    </source>
</reference>
<keyword evidence="5" id="KW-0444">Lipid biosynthesis</keyword>
<dbReference type="OrthoDB" id="442633at2759"/>
<organism evidence="12 13">
    <name type="scientific">Cocos nucifera</name>
    <name type="common">Coconut palm</name>
    <dbReference type="NCBI Taxonomy" id="13894"/>
    <lineage>
        <taxon>Eukaryota</taxon>
        <taxon>Viridiplantae</taxon>
        <taxon>Streptophyta</taxon>
        <taxon>Embryophyta</taxon>
        <taxon>Tracheophyta</taxon>
        <taxon>Spermatophyta</taxon>
        <taxon>Magnoliopsida</taxon>
        <taxon>Liliopsida</taxon>
        <taxon>Arecaceae</taxon>
        <taxon>Arecoideae</taxon>
        <taxon>Cocoseae</taxon>
        <taxon>Attaleinae</taxon>
        <taxon>Cocos</taxon>
    </lineage>
</organism>